<dbReference type="RefSeq" id="WP_224142046.1">
    <property type="nucleotide sequence ID" value="NZ_JAIQUM010000130.1"/>
</dbReference>
<dbReference type="PANTHER" id="PTHR30146:SF109">
    <property type="entry name" value="HTH-TYPE TRANSCRIPTIONAL REGULATOR GALS"/>
    <property type="match status" value="1"/>
</dbReference>
<feature type="domain" description="HTH lacI-type" evidence="4">
    <location>
        <begin position="3"/>
        <end position="57"/>
    </location>
</feature>
<keyword evidence="6" id="KW-1185">Reference proteome</keyword>
<dbReference type="SUPFAM" id="SSF47413">
    <property type="entry name" value="lambda repressor-like DNA-binding domains"/>
    <property type="match status" value="1"/>
</dbReference>
<sequence>MGVTIKNVAKEAGVAASTVSRVISDSPQISDATKRKVRKVMEDMGFYINQNARNLVQQSTKTIGIVMKNSISESLNDPFFPEVLRGISAWCHKQDFSISLTTGDSNEEIFEDTVKMVQGKRVDGIIVLYSKQDDKVVPYLTECGFPFVVIGRPLTNAGEITYIDNDNVKAARDAAEYLIDMGHERLGFIGGSLEFEVNKYRLQGFKEAVLLNNLKLAEDYIKNPKTAESVRQAVYELMDMDNPPTGLVVTDDLIALNALIVLREKNIKVPDHVSIISFNNTQLTNFTNPTLTSVDTQIFQLGYESARCLIEEIKDPSQFKKQIIIPTIIVERKSTLPLNSRENI</sequence>
<evidence type="ECO:0000313" key="6">
    <source>
        <dbReference type="Proteomes" id="UP001165287"/>
    </source>
</evidence>
<dbReference type="Gene3D" id="3.40.50.2300">
    <property type="match status" value="2"/>
</dbReference>
<dbReference type="Proteomes" id="UP001165287">
    <property type="component" value="Unassembled WGS sequence"/>
</dbReference>
<protein>
    <submittedName>
        <fullName evidence="5">LacI family DNA-binding transcriptional regulator</fullName>
    </submittedName>
</protein>
<evidence type="ECO:0000256" key="2">
    <source>
        <dbReference type="ARBA" id="ARBA00023125"/>
    </source>
</evidence>
<dbReference type="SMART" id="SM00354">
    <property type="entry name" value="HTH_LACI"/>
    <property type="match status" value="1"/>
</dbReference>
<gene>
    <name evidence="5" type="ORF">K9V48_26295</name>
</gene>
<name>A0ABS7UZ80_9BACI</name>
<evidence type="ECO:0000313" key="5">
    <source>
        <dbReference type="EMBL" id="MBZ5753635.1"/>
    </source>
</evidence>
<dbReference type="InterPro" id="IPR000843">
    <property type="entry name" value="HTH_LacI"/>
</dbReference>
<evidence type="ECO:0000256" key="3">
    <source>
        <dbReference type="ARBA" id="ARBA00023163"/>
    </source>
</evidence>
<dbReference type="CDD" id="cd06294">
    <property type="entry name" value="PBP1_MalR-like"/>
    <property type="match status" value="1"/>
</dbReference>
<keyword evidence="1" id="KW-0805">Transcription regulation</keyword>
<comment type="caution">
    <text evidence="5">The sequence shown here is derived from an EMBL/GenBank/DDBJ whole genome shotgun (WGS) entry which is preliminary data.</text>
</comment>
<dbReference type="GO" id="GO:0003677">
    <property type="term" value="F:DNA binding"/>
    <property type="evidence" value="ECO:0007669"/>
    <property type="project" value="UniProtKB-KW"/>
</dbReference>
<dbReference type="CDD" id="cd01392">
    <property type="entry name" value="HTH_LacI"/>
    <property type="match status" value="1"/>
</dbReference>
<dbReference type="InterPro" id="IPR028082">
    <property type="entry name" value="Peripla_BP_I"/>
</dbReference>
<evidence type="ECO:0000259" key="4">
    <source>
        <dbReference type="PROSITE" id="PS50932"/>
    </source>
</evidence>
<dbReference type="InterPro" id="IPR046335">
    <property type="entry name" value="LacI/GalR-like_sensor"/>
</dbReference>
<dbReference type="Pfam" id="PF00356">
    <property type="entry name" value="LacI"/>
    <property type="match status" value="1"/>
</dbReference>
<organism evidence="5 6">
    <name type="scientific">Metabacillus rhizolycopersici</name>
    <dbReference type="NCBI Taxonomy" id="2875709"/>
    <lineage>
        <taxon>Bacteria</taxon>
        <taxon>Bacillati</taxon>
        <taxon>Bacillota</taxon>
        <taxon>Bacilli</taxon>
        <taxon>Bacillales</taxon>
        <taxon>Bacillaceae</taxon>
        <taxon>Metabacillus</taxon>
    </lineage>
</organism>
<reference evidence="5" key="1">
    <citation type="submission" date="2024-05" db="EMBL/GenBank/DDBJ databases">
        <title>Metabacillus sp. nov., isolated from the rhizosphere soil of tomato plants.</title>
        <authorList>
            <person name="Ma R."/>
        </authorList>
    </citation>
    <scope>NUCLEOTIDE SEQUENCE</scope>
    <source>
        <strain evidence="5">DBTR6</strain>
    </source>
</reference>
<dbReference type="Gene3D" id="1.10.260.40">
    <property type="entry name" value="lambda repressor-like DNA-binding domains"/>
    <property type="match status" value="1"/>
</dbReference>
<keyword evidence="3" id="KW-0804">Transcription</keyword>
<dbReference type="PANTHER" id="PTHR30146">
    <property type="entry name" value="LACI-RELATED TRANSCRIPTIONAL REPRESSOR"/>
    <property type="match status" value="1"/>
</dbReference>
<evidence type="ECO:0000256" key="1">
    <source>
        <dbReference type="ARBA" id="ARBA00023015"/>
    </source>
</evidence>
<proteinExistence type="predicted"/>
<accession>A0ABS7UZ80</accession>
<dbReference type="EMBL" id="JAIQUM010000130">
    <property type="protein sequence ID" value="MBZ5753635.1"/>
    <property type="molecule type" value="Genomic_DNA"/>
</dbReference>
<dbReference type="InterPro" id="IPR010982">
    <property type="entry name" value="Lambda_DNA-bd_dom_sf"/>
</dbReference>
<dbReference type="SUPFAM" id="SSF53822">
    <property type="entry name" value="Periplasmic binding protein-like I"/>
    <property type="match status" value="1"/>
</dbReference>
<dbReference type="Pfam" id="PF13377">
    <property type="entry name" value="Peripla_BP_3"/>
    <property type="match status" value="1"/>
</dbReference>
<keyword evidence="2 5" id="KW-0238">DNA-binding</keyword>
<dbReference type="PROSITE" id="PS50932">
    <property type="entry name" value="HTH_LACI_2"/>
    <property type="match status" value="1"/>
</dbReference>